<keyword evidence="3" id="KW-1185">Reference proteome</keyword>
<sequence>MRIDSLSLDLSSQHYLEQTHSTQQRLTFWQEGARQSGPQEQVDISESGRRAAAQQANPATAIGQRLAQSDPSQAASEVQASDSPLETDLSPTLSLLRNILESTFGIRIDLSDVYPMDKEHLQAAAQQQAMQGEARDNSDQAAPRREQGNEDWGLRIERETRYSEQESLQFSASGNITTRDGRSLSFQLDVSLQRSFSVSSTETLNFGAAARDPLMISLGSDAGTLSGATVQFDIDNDGKKNTLPVPKNGGWLALDRNGNGKIDQQNELFGPQSGDGFGELAALDSDGNGAIDEGDPLFARLQLWQGQQDGQDQLSSLMDVGIGALLLPHVDAAFRHTDAANQTVAQMRKAGVYLTESGQAGLISQVDLTA</sequence>
<dbReference type="EMBL" id="JAQQLF010000012">
    <property type="protein sequence ID" value="MDC7717759.1"/>
    <property type="molecule type" value="Genomic_DNA"/>
</dbReference>
<dbReference type="RefSeq" id="WP_272752066.1">
    <property type="nucleotide sequence ID" value="NZ_JAQQLF010000012.1"/>
</dbReference>
<dbReference type="Proteomes" id="UP001219956">
    <property type="component" value="Unassembled WGS sequence"/>
</dbReference>
<proteinExistence type="predicted"/>
<evidence type="ECO:0008006" key="4">
    <source>
        <dbReference type="Google" id="ProtNLM"/>
    </source>
</evidence>
<name>A0ABT5IYW6_9NEIS</name>
<evidence type="ECO:0000313" key="3">
    <source>
        <dbReference type="Proteomes" id="UP001219956"/>
    </source>
</evidence>
<dbReference type="PANTHER" id="PTHR39431:SF1">
    <property type="entry name" value="FRPA_C-RELATED PROTEIN"/>
    <property type="match status" value="1"/>
</dbReference>
<comment type="caution">
    <text evidence="2">The sequence shown here is derived from an EMBL/GenBank/DDBJ whole genome shotgun (WGS) entry which is preliminary data.</text>
</comment>
<feature type="region of interest" description="Disordered" evidence="1">
    <location>
        <begin position="121"/>
        <end position="154"/>
    </location>
</feature>
<feature type="compositionally biased region" description="Low complexity" evidence="1">
    <location>
        <begin position="51"/>
        <end position="61"/>
    </location>
</feature>
<feature type="compositionally biased region" description="Basic and acidic residues" evidence="1">
    <location>
        <begin position="133"/>
        <end position="154"/>
    </location>
</feature>
<evidence type="ECO:0000256" key="1">
    <source>
        <dbReference type="SAM" id="MobiDB-lite"/>
    </source>
</evidence>
<reference evidence="2 3" key="1">
    <citation type="submission" date="2023-01" db="EMBL/GenBank/DDBJ databases">
        <title>Novel species of the genus Vogesella isolated from rivers.</title>
        <authorList>
            <person name="Lu H."/>
        </authorList>
    </citation>
    <scope>NUCLEOTIDE SEQUENCE [LARGE SCALE GENOMIC DNA]</scope>
    <source>
        <strain evidence="2 3">DC21W</strain>
    </source>
</reference>
<organism evidence="2 3">
    <name type="scientific">Vogesella aquatica</name>
    <dbReference type="NCBI Taxonomy" id="2984206"/>
    <lineage>
        <taxon>Bacteria</taxon>
        <taxon>Pseudomonadati</taxon>
        <taxon>Pseudomonadota</taxon>
        <taxon>Betaproteobacteria</taxon>
        <taxon>Neisseriales</taxon>
        <taxon>Chromobacteriaceae</taxon>
        <taxon>Vogesella</taxon>
    </lineage>
</organism>
<protein>
    <recommendedName>
        <fullName evidence="4">VCBS repeat-containing protein</fullName>
    </recommendedName>
</protein>
<dbReference type="PANTHER" id="PTHR39431">
    <property type="entry name" value="FRPA/C-RELATED PROTEIN"/>
    <property type="match status" value="1"/>
</dbReference>
<feature type="compositionally biased region" description="Polar residues" evidence="1">
    <location>
        <begin position="66"/>
        <end position="89"/>
    </location>
</feature>
<evidence type="ECO:0000313" key="2">
    <source>
        <dbReference type="EMBL" id="MDC7717759.1"/>
    </source>
</evidence>
<feature type="region of interest" description="Disordered" evidence="1">
    <location>
        <begin position="32"/>
        <end position="89"/>
    </location>
</feature>
<gene>
    <name evidence="2" type="ORF">PQU95_11115</name>
</gene>
<accession>A0ABT5IYW6</accession>